<gene>
    <name evidence="1" type="ORF">ENN50_07275</name>
</gene>
<reference evidence="1" key="1">
    <citation type="journal article" date="2020" name="mSystems">
        <title>Genome- and Community-Level Interaction Insights into Carbon Utilization and Element Cycling Functions of Hydrothermarchaeota in Hydrothermal Sediment.</title>
        <authorList>
            <person name="Zhou Z."/>
            <person name="Liu Y."/>
            <person name="Xu W."/>
            <person name="Pan J."/>
            <person name="Luo Z.H."/>
            <person name="Li M."/>
        </authorList>
    </citation>
    <scope>NUCLEOTIDE SEQUENCE [LARGE SCALE GENOMIC DNA]</scope>
    <source>
        <strain evidence="1">SpSt-1181</strain>
    </source>
</reference>
<organism evidence="1">
    <name type="scientific">Prosthecochloris aestuarii</name>
    <dbReference type="NCBI Taxonomy" id="1102"/>
    <lineage>
        <taxon>Bacteria</taxon>
        <taxon>Pseudomonadati</taxon>
        <taxon>Chlorobiota</taxon>
        <taxon>Chlorobiia</taxon>
        <taxon>Chlorobiales</taxon>
        <taxon>Chlorobiaceae</taxon>
        <taxon>Prosthecochloris</taxon>
    </lineage>
</organism>
<protein>
    <submittedName>
        <fullName evidence="1">Uncharacterized protein</fullName>
    </submittedName>
</protein>
<dbReference type="AlphaFoldDB" id="A0A831WVA3"/>
<sequence length="82" mass="9447">MAKTYEVGDGYFREKVIAAIFFGYRTVKNPVSVTVHPELMARIRQDFRNKVVAPKYVGDKEMFFGLPVIKDPTKERDHIAVN</sequence>
<name>A0A831WVA3_PROAE</name>
<comment type="caution">
    <text evidence="1">The sequence shown here is derived from an EMBL/GenBank/DDBJ whole genome shotgun (WGS) entry which is preliminary data.</text>
</comment>
<dbReference type="Proteomes" id="UP000886335">
    <property type="component" value="Unassembled WGS sequence"/>
</dbReference>
<accession>A0A831WVA3</accession>
<evidence type="ECO:0000313" key="1">
    <source>
        <dbReference type="EMBL" id="HED31466.1"/>
    </source>
</evidence>
<proteinExistence type="predicted"/>
<dbReference type="EMBL" id="DSBW01000160">
    <property type="protein sequence ID" value="HED31466.1"/>
    <property type="molecule type" value="Genomic_DNA"/>
</dbReference>